<gene>
    <name evidence="4" type="ORF">DSTB1V02_LOCUS313</name>
</gene>
<evidence type="ECO:0000259" key="3">
    <source>
        <dbReference type="PROSITE" id="PS51087"/>
    </source>
</evidence>
<dbReference type="Gene3D" id="1.10.167.10">
    <property type="entry name" value="Regulator of G-protein Signalling 4, domain 2"/>
    <property type="match status" value="2"/>
</dbReference>
<dbReference type="GO" id="GO:0005634">
    <property type="term" value="C:nucleus"/>
    <property type="evidence" value="ECO:0007669"/>
    <property type="project" value="TreeGrafter"/>
</dbReference>
<evidence type="ECO:0000259" key="2">
    <source>
        <dbReference type="PROSITE" id="PS50132"/>
    </source>
</evidence>
<dbReference type="OrthoDB" id="5913487at2759"/>
<dbReference type="InterPro" id="IPR036305">
    <property type="entry name" value="RGS_sf"/>
</dbReference>
<proteinExistence type="predicted"/>
<dbReference type="InterPro" id="IPR006568">
    <property type="entry name" value="PSP_pro-rich"/>
</dbReference>
<dbReference type="InterPro" id="IPR036767">
    <property type="entry name" value="ApaG_sf"/>
</dbReference>
<evidence type="ECO:0000313" key="5">
    <source>
        <dbReference type="Proteomes" id="UP000677054"/>
    </source>
</evidence>
<protein>
    <submittedName>
        <fullName evidence="4">Uncharacterized protein</fullName>
    </submittedName>
</protein>
<keyword evidence="5" id="KW-1185">Reference proteome</keyword>
<organism evidence="4">
    <name type="scientific">Darwinula stevensoni</name>
    <dbReference type="NCBI Taxonomy" id="69355"/>
    <lineage>
        <taxon>Eukaryota</taxon>
        <taxon>Metazoa</taxon>
        <taxon>Ecdysozoa</taxon>
        <taxon>Arthropoda</taxon>
        <taxon>Crustacea</taxon>
        <taxon>Oligostraca</taxon>
        <taxon>Ostracoda</taxon>
        <taxon>Podocopa</taxon>
        <taxon>Podocopida</taxon>
        <taxon>Darwinulocopina</taxon>
        <taxon>Darwinuloidea</taxon>
        <taxon>Darwinulidae</taxon>
        <taxon>Darwinula</taxon>
    </lineage>
</organism>
<evidence type="ECO:0000256" key="1">
    <source>
        <dbReference type="SAM" id="MobiDB-lite"/>
    </source>
</evidence>
<dbReference type="EMBL" id="LR899537">
    <property type="protein sequence ID" value="CAD7240286.1"/>
    <property type="molecule type" value="Genomic_DNA"/>
</dbReference>
<dbReference type="GO" id="GO:0070987">
    <property type="term" value="P:error-free translesion synthesis"/>
    <property type="evidence" value="ECO:0007669"/>
    <property type="project" value="TreeGrafter"/>
</dbReference>
<evidence type="ECO:0000313" key="4">
    <source>
        <dbReference type="EMBL" id="CAD7240286.1"/>
    </source>
</evidence>
<feature type="region of interest" description="Disordered" evidence="1">
    <location>
        <begin position="1140"/>
        <end position="1170"/>
    </location>
</feature>
<dbReference type="SUPFAM" id="SSF48097">
    <property type="entry name" value="Regulator of G-protein signaling, RGS"/>
    <property type="match status" value="1"/>
</dbReference>
<dbReference type="InterPro" id="IPR016137">
    <property type="entry name" value="RGS"/>
</dbReference>
<name>A0A7R9A207_9CRUS</name>
<dbReference type="EMBL" id="CAJPEV010000020">
    <property type="protein sequence ID" value="CAG0878912.1"/>
    <property type="molecule type" value="Genomic_DNA"/>
</dbReference>
<dbReference type="Pfam" id="PF04379">
    <property type="entry name" value="DUF525"/>
    <property type="match status" value="1"/>
</dbReference>
<dbReference type="PROSITE" id="PS50132">
    <property type="entry name" value="RGS"/>
    <property type="match status" value="2"/>
</dbReference>
<dbReference type="PROSITE" id="PS51087">
    <property type="entry name" value="APAG"/>
    <property type="match status" value="1"/>
</dbReference>
<dbReference type="GO" id="GO:0042645">
    <property type="term" value="C:mitochondrial nucleoid"/>
    <property type="evidence" value="ECO:0007669"/>
    <property type="project" value="TreeGrafter"/>
</dbReference>
<dbReference type="SUPFAM" id="SSF141255">
    <property type="entry name" value="YccV-like"/>
    <property type="match status" value="1"/>
</dbReference>
<dbReference type="Pfam" id="PF08755">
    <property type="entry name" value="YccV-like"/>
    <property type="match status" value="1"/>
</dbReference>
<accession>A0A7R9A207</accession>
<dbReference type="InterPro" id="IPR007474">
    <property type="entry name" value="ApaG_domain"/>
</dbReference>
<feature type="domain" description="RGS" evidence="2">
    <location>
        <begin position="302"/>
        <end position="409"/>
    </location>
</feature>
<dbReference type="GO" id="GO:0003677">
    <property type="term" value="F:DNA binding"/>
    <property type="evidence" value="ECO:0007669"/>
    <property type="project" value="InterPro"/>
</dbReference>
<dbReference type="SUPFAM" id="SSF110069">
    <property type="entry name" value="ApaG-like"/>
    <property type="match status" value="1"/>
</dbReference>
<feature type="domain" description="RGS" evidence="2">
    <location>
        <begin position="146"/>
        <end position="202"/>
    </location>
</feature>
<dbReference type="Pfam" id="PF00615">
    <property type="entry name" value="RGS"/>
    <property type="match status" value="1"/>
</dbReference>
<dbReference type="SMART" id="SM00315">
    <property type="entry name" value="RGS"/>
    <property type="match status" value="1"/>
</dbReference>
<sequence length="1613" mass="181638">MTSCVRSFSQVKVILPYLRASMGQNRLSDLALLSVEREALEKIDFDDAINQFCGTQLLSGRLKLRYSFIVLSMKASSFIKLVTVGAATTSSLNYAFTTLQVKKFCRNLRLTWGLRNLKYYEKPPVAICGRGVEWEWKTSKSCLKPSLKDLLHEQMALPYFIQHLESASALPYIRLWLDVENFRTSMLTLGNMTEATSKSEIICDNDSCKKAENDQAESEPACSPLCANNHKGLSSISLSLPGDKDVRRVPSAKSLQLSNSSQLWDVIGQDACLICDRYLQPSMREKVPDLPPSLAEEAIASFMDQEGDRGLVEFLLAGTNLTQQLASQELVQEEAQGDAIVLYERYFSLQSPTALGFSDSVRLALEENMCQDEGPKYDCFAIPMSIVTTVLTKHFFPHFLSSQLYYKYLTELIRVVQVQYAQLPPSTIKKPGSTSSESSEQTCSSASIRNTLLAMDTSQPGVPLSLKRSKGHSKFSFSDDPLSNNKCLWNRPLAGKLMTGQVTELGRYCTNLEPDPESKEGESRLRRMMKGLKKKKMDEEELAWRVAEMVVRDVTSYTLCGIFSLEDDEEDPPSVVQDFHMAEPCCDGSWVSIPGKTKIGIQVEEESSAVINPLCSYLRVEVGRLETPKIQGKYDTGQLFLHCIFGYRGVILFPWMARVYDRDIPSKKEKSDDDFGNHGGLSREVKGRTHTFYQVLIDQRDCPYIRAQTEAVTFLGNQENSRSLYAIPGLDYVAHEDILPYTATEGQPLHHELFDKFLKYDPDRDPPFGPRETLKAWQEKNHPWLELSDVHKETTENVRVTVIPFYMGCRESQNSTVYWWRYCIRLENLGELSVQLRERHWRIFSLSGTLETVRGRGVVGQEPVLSKLQPAFQYSSHVSLQAPSGHMWGTFRMEREDGFTVRPEEVTKETLIGDIRRSHDSSDLLHRLKIWAQPPMAAKDLLINNGCHRKAVEAVSEQETDCFQTLFPSVHIIPKEKIIGLRRKSTILEKPQQIIVLAMGVSCGKMALHKCVTTMSSKKEEASVTFFVDEEGDRNAPAFRTEDVIVLDSTSDSDSVKILHSDSDGSIHIIEDDSGRDDRKQIPESLDEVCFPDRQKPKPTNSADSQDFIFLSTYEGQVDLSVSSNNAPIDIGQLSYNSPLGRVDSVDPEASNGQTQSRIGSNLAQNNGHDDLSLERDLEDVDGKIDESKKRRQQQFNPCFNCGGDHAVKDCRRPRNHAKIEEGRRALRIRSTMLSKRYHSDAEHSKYPHLQPGKISSKLRRALGLSRDQVPGYIYRMRIHGYPPGWLQEAKVEKSGLRLIESQEEGEVQDHRTPELEYDFDKIVEYPGFNVRLPRGYHEEGHKYDCPPQQAMNLKKNWSGFIREAEEKAILKRSLPPDLSAGKKATSLPMDLCSSDDETSSQDAQKEDLKPGGSRCLSPSLTDLELAKQQLIAELNEEFLTCTSEGKEELPALRSPPPTKLAKAEGQLVSTPLSAGALIPKSLSGLKQLPSSEKFQSNISDHLPYENLPDSTGTYDRMRELLKNVRKEMGVIHKFGAFLTTETGGTQDVEGKGNQEPTQGKKDEAIWLPKTGWAMRKAQADMERQGGKAQQTMDTYGDAIRFSTLPMDINEDE</sequence>
<reference evidence="4" key="1">
    <citation type="submission" date="2020-11" db="EMBL/GenBank/DDBJ databases">
        <authorList>
            <person name="Tran Van P."/>
        </authorList>
    </citation>
    <scope>NUCLEOTIDE SEQUENCE</scope>
</reference>
<dbReference type="Proteomes" id="UP000677054">
    <property type="component" value="Unassembled WGS sequence"/>
</dbReference>
<dbReference type="Gene3D" id="2.60.40.1470">
    <property type="entry name" value="ApaG domain"/>
    <property type="match status" value="1"/>
</dbReference>
<dbReference type="PANTHER" id="PTHR14289">
    <property type="entry name" value="F-BOX ONLY PROTEIN 3"/>
    <property type="match status" value="1"/>
</dbReference>
<dbReference type="InterPro" id="IPR036623">
    <property type="entry name" value="Hemimethylated_DNA-bd_sf"/>
</dbReference>
<dbReference type="Pfam" id="PF04046">
    <property type="entry name" value="PSP"/>
    <property type="match status" value="1"/>
</dbReference>
<feature type="compositionally biased region" description="Polar residues" evidence="1">
    <location>
        <begin position="1151"/>
        <end position="1167"/>
    </location>
</feature>
<dbReference type="InterPro" id="IPR044926">
    <property type="entry name" value="RGS_subdomain_2"/>
</dbReference>
<dbReference type="SMART" id="SM00992">
    <property type="entry name" value="YccV-like"/>
    <property type="match status" value="1"/>
</dbReference>
<feature type="region of interest" description="Disordered" evidence="1">
    <location>
        <begin position="1378"/>
        <end position="1416"/>
    </location>
</feature>
<feature type="domain" description="ApaG" evidence="3">
    <location>
        <begin position="792"/>
        <end position="920"/>
    </location>
</feature>
<dbReference type="PANTHER" id="PTHR14289:SF16">
    <property type="entry name" value="POLYMERASE DELTA-INTERACTING PROTEIN 2"/>
    <property type="match status" value="1"/>
</dbReference>
<dbReference type="SMART" id="SM00581">
    <property type="entry name" value="PSP"/>
    <property type="match status" value="1"/>
</dbReference>
<dbReference type="InterPro" id="IPR011722">
    <property type="entry name" value="Hemimethylated_DNA-bd_dom"/>
</dbReference>